<protein>
    <submittedName>
        <fullName evidence="1">Uncharacterized protein</fullName>
    </submittedName>
</protein>
<reference evidence="1 2" key="1">
    <citation type="submission" date="2016-08" db="EMBL/GenBank/DDBJ databases">
        <title>Novel Firmicute Genomes.</title>
        <authorList>
            <person name="Poppleton D.I."/>
            <person name="Gribaldo S."/>
        </authorList>
    </citation>
    <scope>NUCLEOTIDE SEQUENCE [LARGE SCALE GENOMIC DNA]</scope>
    <source>
        <strain evidence="1 2">RAOx-1</strain>
    </source>
</reference>
<organism evidence="1 2">
    <name type="scientific">Ammoniphilus oxalaticus</name>
    <dbReference type="NCBI Taxonomy" id="66863"/>
    <lineage>
        <taxon>Bacteria</taxon>
        <taxon>Bacillati</taxon>
        <taxon>Bacillota</taxon>
        <taxon>Bacilli</taxon>
        <taxon>Bacillales</taxon>
        <taxon>Paenibacillaceae</taxon>
        <taxon>Aneurinibacillus group</taxon>
        <taxon>Ammoniphilus</taxon>
    </lineage>
</organism>
<sequence length="327" mass="35123">MTGSSTANMRTRKYLRYTTGLGIRTIFNALFTLGIAGTRQIIGLGDQGEGLFFGYNGARFGILRRSNGVDNWTEQSAWNMDRLDGSGGSGVMLDPTKGNLYRITYQGDYGVITFFVAHPSSGVWIPVHQQATGNVSTAPAIFTLHLPLMAAVDNGSTTANPVLRTSTAIAGVEGVATKAIATRQAFSNSKRIGSSSEVNLFTIQNKDLFNSVTNRNSIRVFMLSIAVDGEAKNIEFSLRRNAVLTGNTTFTNIHTENSSVAYNTEGTYTQGTGSVKFSSHLSNTDSNVIDLSSLDIPLPVGETITVTARTSGSTSTCSASLNWMEFY</sequence>
<dbReference type="EMBL" id="MCHY01000008">
    <property type="protein sequence ID" value="RKD24724.1"/>
    <property type="molecule type" value="Genomic_DNA"/>
</dbReference>
<evidence type="ECO:0000313" key="2">
    <source>
        <dbReference type="Proteomes" id="UP000284219"/>
    </source>
</evidence>
<dbReference type="AlphaFoldDB" id="A0A419SL55"/>
<comment type="caution">
    <text evidence="1">The sequence shown here is derived from an EMBL/GenBank/DDBJ whole genome shotgun (WGS) entry which is preliminary data.</text>
</comment>
<gene>
    <name evidence="1" type="ORF">BEP19_09555</name>
</gene>
<name>A0A419SL55_9BACL</name>
<dbReference type="Proteomes" id="UP000284219">
    <property type="component" value="Unassembled WGS sequence"/>
</dbReference>
<proteinExistence type="predicted"/>
<accession>A0A419SL55</accession>
<evidence type="ECO:0000313" key="1">
    <source>
        <dbReference type="EMBL" id="RKD24724.1"/>
    </source>
</evidence>
<keyword evidence="2" id="KW-1185">Reference proteome</keyword>